<keyword evidence="3 5" id="KW-0012">Acyltransferase</keyword>
<dbReference type="EMBL" id="PJQM01002073">
    <property type="protein sequence ID" value="RCH98378.1"/>
    <property type="molecule type" value="Genomic_DNA"/>
</dbReference>
<keyword evidence="8" id="KW-1185">Reference proteome</keyword>
<dbReference type="Proteomes" id="UP000253551">
    <property type="component" value="Unassembled WGS sequence"/>
</dbReference>
<comment type="similarity">
    <text evidence="1 5">Belongs to the carnitine/choline acetyltransferase family.</text>
</comment>
<dbReference type="InterPro" id="IPR023213">
    <property type="entry name" value="CAT-like_dom_sf"/>
</dbReference>
<proteinExistence type="inferred from homology"/>
<evidence type="ECO:0000256" key="4">
    <source>
        <dbReference type="PIRSR" id="PIRSR600542-1"/>
    </source>
</evidence>
<dbReference type="PROSITE" id="PS00440">
    <property type="entry name" value="ACYLTRANSF_C_2"/>
    <property type="match status" value="1"/>
</dbReference>
<name>A0A367K864_RHIST</name>
<organism evidence="7 8">
    <name type="scientific">Rhizopus stolonifer</name>
    <name type="common">Rhizopus nigricans</name>
    <dbReference type="NCBI Taxonomy" id="4846"/>
    <lineage>
        <taxon>Eukaryota</taxon>
        <taxon>Fungi</taxon>
        <taxon>Fungi incertae sedis</taxon>
        <taxon>Mucoromycota</taxon>
        <taxon>Mucoromycotina</taxon>
        <taxon>Mucoromycetes</taxon>
        <taxon>Mucorales</taxon>
        <taxon>Mucorineae</taxon>
        <taxon>Rhizopodaceae</taxon>
        <taxon>Rhizopus</taxon>
    </lineage>
</organism>
<evidence type="ECO:0000256" key="1">
    <source>
        <dbReference type="ARBA" id="ARBA00005232"/>
    </source>
</evidence>
<dbReference type="Pfam" id="PF00755">
    <property type="entry name" value="Carn_acyltransf"/>
    <property type="match status" value="1"/>
</dbReference>
<protein>
    <recommendedName>
        <fullName evidence="6">Choline/carnitine acyltransferase domain-containing protein</fullName>
    </recommendedName>
</protein>
<dbReference type="SUPFAM" id="SSF52777">
    <property type="entry name" value="CoA-dependent acyltransferases"/>
    <property type="match status" value="2"/>
</dbReference>
<feature type="active site" description="Proton acceptor" evidence="4">
    <location>
        <position position="346"/>
    </location>
</feature>
<feature type="domain" description="Choline/carnitine acyltransferase" evidence="6">
    <location>
        <begin position="34"/>
        <end position="615"/>
    </location>
</feature>
<dbReference type="PANTHER" id="PTHR22589">
    <property type="entry name" value="CARNITINE O-ACYLTRANSFERASE"/>
    <property type="match status" value="1"/>
</dbReference>
<accession>A0A367K864</accession>
<evidence type="ECO:0000313" key="7">
    <source>
        <dbReference type="EMBL" id="RCH98378.1"/>
    </source>
</evidence>
<dbReference type="PANTHER" id="PTHR22589:SF107">
    <property type="entry name" value="CHOLINE_CARNITINE ACYLTRANSFERASE DOMAIN-CONTAINING PROTEIN"/>
    <property type="match status" value="1"/>
</dbReference>
<sequence>MSVYQQALRATSRRAYSVEAAPKTFSNQSKLPRLPIPKLQSTAARYKRSLLPLLSASEHAQVSKKIDTFVQPQGLGEKLQERLHALDEKETALGLNWLDRLWLKKGYLEYRIPTLINVNWWNQFRDPESGLGQGGPEGQVTEFQLDRSASMIAGLIDYSNRVNNEQIPPDVSRSGPFCMHQLKNMFGTSRIASSGCDRVVTQWPCLSKHINVIYKDQIFSVQVIGPHGEVVPIKELKNQLRNVIDQVEQTPAEQRQAPVGLLTTEHRDIWGPIREEMEKDATNAKSLKNIDDSIFVFCLDDYSSPLDIDLSHRNIFHGRNGRNRWFDKALQFIVENNGRAGINGEHSPADAVIPSRIVDDVLTREPIQNTMSAASISNLEKPELLTWHVSTQLGQAIREAETNASKLIADLDSVLLHYHEYGSQFMKEAKVSPDAWIQMAYQLAYYRHYGKPCPTYESASTRKFIAGRTETVRSCSVESVAFTKAWENKDVKMVDKLSLMEKAIASHLEYMKASSNGQGVDRHLLGLRCQMTAEEANSERAAIFQDPSYWGSQYWLLSTSNTSPGDLAWGGFGAVVPEGYGINYAIGKGRVRMSVSSWNHYKDTNSDAFKATIRQVLDEFGEVAEKYLIKK</sequence>
<dbReference type="AlphaFoldDB" id="A0A367K864"/>
<dbReference type="InterPro" id="IPR042231">
    <property type="entry name" value="Cho/carn_acyl_trans_2"/>
</dbReference>
<dbReference type="PROSITE" id="PS00439">
    <property type="entry name" value="ACYLTRANSF_C_1"/>
    <property type="match status" value="1"/>
</dbReference>
<dbReference type="Gene3D" id="3.30.559.70">
    <property type="entry name" value="Choline/Carnitine o-acyltransferase, domain 2"/>
    <property type="match status" value="1"/>
</dbReference>
<evidence type="ECO:0000256" key="3">
    <source>
        <dbReference type="ARBA" id="ARBA00023315"/>
    </source>
</evidence>
<dbReference type="STRING" id="4846.A0A367K864"/>
<evidence type="ECO:0000259" key="6">
    <source>
        <dbReference type="Pfam" id="PF00755"/>
    </source>
</evidence>
<comment type="caution">
    <text evidence="7">The sequence shown here is derived from an EMBL/GenBank/DDBJ whole genome shotgun (WGS) entry which is preliminary data.</text>
</comment>
<reference evidence="7 8" key="1">
    <citation type="journal article" date="2018" name="G3 (Bethesda)">
        <title>Phylogenetic and Phylogenomic Definition of Rhizopus Species.</title>
        <authorList>
            <person name="Gryganskyi A.P."/>
            <person name="Golan J."/>
            <person name="Dolatabadi S."/>
            <person name="Mondo S."/>
            <person name="Robb S."/>
            <person name="Idnurm A."/>
            <person name="Muszewska A."/>
            <person name="Steczkiewicz K."/>
            <person name="Masonjones S."/>
            <person name="Liao H.L."/>
            <person name="Gajdeczka M.T."/>
            <person name="Anike F."/>
            <person name="Vuek A."/>
            <person name="Anishchenko I.M."/>
            <person name="Voigt K."/>
            <person name="de Hoog G.S."/>
            <person name="Smith M.E."/>
            <person name="Heitman J."/>
            <person name="Vilgalys R."/>
            <person name="Stajich J.E."/>
        </authorList>
    </citation>
    <scope>NUCLEOTIDE SEQUENCE [LARGE SCALE GENOMIC DNA]</scope>
    <source>
        <strain evidence="7 8">LSU 92-RS-03</strain>
    </source>
</reference>
<dbReference type="OrthoDB" id="240216at2759"/>
<dbReference type="Gene3D" id="3.30.559.10">
    <property type="entry name" value="Chloramphenicol acetyltransferase-like domain"/>
    <property type="match status" value="1"/>
</dbReference>
<gene>
    <name evidence="7" type="ORF">CU098_007392</name>
</gene>
<evidence type="ECO:0000256" key="5">
    <source>
        <dbReference type="RuleBase" id="RU003801"/>
    </source>
</evidence>
<evidence type="ECO:0000313" key="8">
    <source>
        <dbReference type="Proteomes" id="UP000253551"/>
    </source>
</evidence>
<dbReference type="GO" id="GO:0016746">
    <property type="term" value="F:acyltransferase activity"/>
    <property type="evidence" value="ECO:0007669"/>
    <property type="project" value="UniProtKB-KW"/>
</dbReference>
<dbReference type="InterPro" id="IPR039551">
    <property type="entry name" value="Cho/carn_acyl_trans"/>
</dbReference>
<keyword evidence="2 5" id="KW-0808">Transferase</keyword>
<dbReference type="InterPro" id="IPR000542">
    <property type="entry name" value="Carn_acyl_trans"/>
</dbReference>
<evidence type="ECO:0000256" key="2">
    <source>
        <dbReference type="ARBA" id="ARBA00022679"/>
    </source>
</evidence>